<dbReference type="InterPro" id="IPR011896">
    <property type="entry name" value="OFOB"/>
</dbReference>
<gene>
    <name evidence="12" type="ORF">A6M21_08905</name>
</gene>
<name>A0A1B7LF50_9FIRM</name>
<dbReference type="GO" id="GO:0016625">
    <property type="term" value="F:oxidoreductase activity, acting on the aldehyde or oxo group of donors, iron-sulfur protein as acceptor"/>
    <property type="evidence" value="ECO:0007669"/>
    <property type="project" value="UniProtKB-ARBA"/>
</dbReference>
<dbReference type="GO" id="GO:0051536">
    <property type="term" value="F:iron-sulfur cluster binding"/>
    <property type="evidence" value="ECO:0007669"/>
    <property type="project" value="UniProtKB-KW"/>
</dbReference>
<reference evidence="12 13" key="1">
    <citation type="submission" date="2016-04" db="EMBL/GenBank/DDBJ databases">
        <authorList>
            <person name="Evans L.H."/>
            <person name="Alamgir A."/>
            <person name="Owens N."/>
            <person name="Weber N.D."/>
            <person name="Virtaneva K."/>
            <person name="Barbian K."/>
            <person name="Babar A."/>
            <person name="Rosenke K."/>
        </authorList>
    </citation>
    <scope>NUCLEOTIDE SEQUENCE [LARGE SCALE GENOMIC DNA]</scope>
    <source>
        <strain evidence="12 13">LMa1</strain>
    </source>
</reference>
<evidence type="ECO:0000256" key="7">
    <source>
        <dbReference type="ARBA" id="ARBA00023004"/>
    </source>
</evidence>
<evidence type="ECO:0000256" key="4">
    <source>
        <dbReference type="ARBA" id="ARBA00022723"/>
    </source>
</evidence>
<organism evidence="12 13">
    <name type="scientific">Desulfotomaculum copahuensis</name>
    <dbReference type="NCBI Taxonomy" id="1838280"/>
    <lineage>
        <taxon>Bacteria</taxon>
        <taxon>Bacillati</taxon>
        <taxon>Bacillota</taxon>
        <taxon>Clostridia</taxon>
        <taxon>Eubacteriales</taxon>
        <taxon>Desulfotomaculaceae</taxon>
        <taxon>Desulfotomaculum</taxon>
    </lineage>
</organism>
<evidence type="ECO:0000313" key="12">
    <source>
        <dbReference type="EMBL" id="OAT82269.1"/>
    </source>
</evidence>
<dbReference type="PANTHER" id="PTHR48084">
    <property type="entry name" value="2-OXOGLUTARATE OXIDOREDUCTASE SUBUNIT KORB-RELATED"/>
    <property type="match status" value="1"/>
</dbReference>
<dbReference type="Gene3D" id="3.40.50.970">
    <property type="match status" value="1"/>
</dbReference>
<dbReference type="Proteomes" id="UP000078532">
    <property type="component" value="Unassembled WGS sequence"/>
</dbReference>
<evidence type="ECO:0000256" key="1">
    <source>
        <dbReference type="ARBA" id="ARBA00001946"/>
    </source>
</evidence>
<protein>
    <submittedName>
        <fullName evidence="12">2-oxoacid ferredoxin oxidoreductase</fullName>
    </submittedName>
</protein>
<keyword evidence="7" id="KW-0408">Iron</keyword>
<evidence type="ECO:0000259" key="11">
    <source>
        <dbReference type="Pfam" id="PF12367"/>
    </source>
</evidence>
<dbReference type="CDD" id="cd03375">
    <property type="entry name" value="TPP_OGFOR"/>
    <property type="match status" value="1"/>
</dbReference>
<dbReference type="RefSeq" id="WP_066667742.1">
    <property type="nucleotide sequence ID" value="NZ_LYVF01000137.1"/>
</dbReference>
<dbReference type="SUPFAM" id="SSF52518">
    <property type="entry name" value="Thiamin diphosphate-binding fold (THDP-binding)"/>
    <property type="match status" value="1"/>
</dbReference>
<sequence>MTERFMTARQTAWCPGCGNFSILRALQQALESTDLQPHQVLLVSGIGQAAKLPQYTNCNYFNGLHGRALPAATAAKACNHELTVIVTTGDGDCYGEGGNHLLHAIRRNPDITVFVHDNQIYGLTKGQASPTSDLGMRTKLQAGGVYNEPLNPLALAVALDVSFAARGFAGDVEHLAEIMRQAIAHRGFSLVDILQPCVSFNKVNTFDWYRRRVYRLEETGYDPADRMAAFQKSLEWGERIPTGVIFRQERPVFEDHFAALRQAPLVARQLPAAAELDALLDSFC</sequence>
<dbReference type="Pfam" id="PF12367">
    <property type="entry name" value="PFO_beta_C"/>
    <property type="match status" value="1"/>
</dbReference>
<dbReference type="Pfam" id="PF02775">
    <property type="entry name" value="TPP_enzyme_C"/>
    <property type="match status" value="1"/>
</dbReference>
<evidence type="ECO:0000256" key="2">
    <source>
        <dbReference type="ARBA" id="ARBA00001964"/>
    </source>
</evidence>
<dbReference type="GO" id="GO:0030976">
    <property type="term" value="F:thiamine pyrophosphate binding"/>
    <property type="evidence" value="ECO:0007669"/>
    <property type="project" value="InterPro"/>
</dbReference>
<dbReference type="GO" id="GO:0046872">
    <property type="term" value="F:metal ion binding"/>
    <property type="evidence" value="ECO:0007669"/>
    <property type="project" value="UniProtKB-KW"/>
</dbReference>
<comment type="caution">
    <text evidence="12">The sequence shown here is derived from an EMBL/GenBank/DDBJ whole genome shotgun (WGS) entry which is preliminary data.</text>
</comment>
<comment type="cofactor">
    <cofactor evidence="2">
        <name>thiamine diphosphate</name>
        <dbReference type="ChEBI" id="CHEBI:58937"/>
    </cofactor>
</comment>
<dbReference type="OrthoDB" id="9775140at2"/>
<evidence type="ECO:0000259" key="10">
    <source>
        <dbReference type="Pfam" id="PF02775"/>
    </source>
</evidence>
<proteinExistence type="predicted"/>
<evidence type="ECO:0000256" key="3">
    <source>
        <dbReference type="ARBA" id="ARBA00001966"/>
    </source>
</evidence>
<evidence type="ECO:0000256" key="8">
    <source>
        <dbReference type="ARBA" id="ARBA00023014"/>
    </source>
</evidence>
<feature type="domain" description="Thiamine pyrophosphate enzyme TPP-binding" evidence="10">
    <location>
        <begin position="50"/>
        <end position="193"/>
    </location>
</feature>
<dbReference type="AlphaFoldDB" id="A0A1B7LF50"/>
<dbReference type="STRING" id="1838280.A6M21_08905"/>
<dbReference type="GO" id="GO:0045333">
    <property type="term" value="P:cellular respiration"/>
    <property type="evidence" value="ECO:0007669"/>
    <property type="project" value="UniProtKB-ARBA"/>
</dbReference>
<comment type="cofactor">
    <cofactor evidence="1">
        <name>Mg(2+)</name>
        <dbReference type="ChEBI" id="CHEBI:18420"/>
    </cofactor>
</comment>
<keyword evidence="13" id="KW-1185">Reference proteome</keyword>
<dbReference type="InterPro" id="IPR051457">
    <property type="entry name" value="2-oxoacid:Fd_oxidoreductase"/>
</dbReference>
<evidence type="ECO:0000313" key="13">
    <source>
        <dbReference type="Proteomes" id="UP000078532"/>
    </source>
</evidence>
<dbReference type="InterPro" id="IPR032686">
    <property type="entry name" value="PFO_beta_C"/>
</dbReference>
<dbReference type="EMBL" id="LYVF01000137">
    <property type="protein sequence ID" value="OAT82269.1"/>
    <property type="molecule type" value="Genomic_DNA"/>
</dbReference>
<feature type="domain" description="Pyruvate ferredoxin oxidoreductase beta subunit C-terminal" evidence="11">
    <location>
        <begin position="197"/>
        <end position="261"/>
    </location>
</feature>
<keyword evidence="9" id="KW-0786">Thiamine pyrophosphate</keyword>
<dbReference type="InterPro" id="IPR011766">
    <property type="entry name" value="TPP_enzyme_TPP-bd"/>
</dbReference>
<dbReference type="InterPro" id="IPR029061">
    <property type="entry name" value="THDP-binding"/>
</dbReference>
<evidence type="ECO:0000256" key="5">
    <source>
        <dbReference type="ARBA" id="ARBA00022842"/>
    </source>
</evidence>
<keyword evidence="4" id="KW-0479">Metal-binding</keyword>
<evidence type="ECO:0000256" key="6">
    <source>
        <dbReference type="ARBA" id="ARBA00023002"/>
    </source>
</evidence>
<evidence type="ECO:0000256" key="9">
    <source>
        <dbReference type="ARBA" id="ARBA00023052"/>
    </source>
</evidence>
<keyword evidence="5" id="KW-0460">Magnesium</keyword>
<accession>A0A1B7LF50</accession>
<dbReference type="NCBIfam" id="TIGR02177">
    <property type="entry name" value="PorB_KorB"/>
    <property type="match status" value="1"/>
</dbReference>
<keyword evidence="6" id="KW-0560">Oxidoreductase</keyword>
<dbReference type="PANTHER" id="PTHR48084:SF4">
    <property type="entry name" value="2-OXOGLUTARATE OXIDOREDUCTASE SUBUNIT KORB"/>
    <property type="match status" value="1"/>
</dbReference>
<keyword evidence="8" id="KW-0411">Iron-sulfur</keyword>
<comment type="cofactor">
    <cofactor evidence="3">
        <name>[4Fe-4S] cluster</name>
        <dbReference type="ChEBI" id="CHEBI:49883"/>
    </cofactor>
</comment>